<evidence type="ECO:0000256" key="1">
    <source>
        <dbReference type="SAM" id="MobiDB-lite"/>
    </source>
</evidence>
<protein>
    <submittedName>
        <fullName evidence="2">Uncharacterized protein</fullName>
    </submittedName>
</protein>
<gene>
    <name evidence="2" type="ORF">AVDCRST_MAG78-1199</name>
</gene>
<feature type="non-terminal residue" evidence="2">
    <location>
        <position position="1"/>
    </location>
</feature>
<dbReference type="AlphaFoldDB" id="A0A6J4PRF7"/>
<reference evidence="2" key="1">
    <citation type="submission" date="2020-02" db="EMBL/GenBank/DDBJ databases">
        <authorList>
            <person name="Meier V. D."/>
        </authorList>
    </citation>
    <scope>NUCLEOTIDE SEQUENCE</scope>
    <source>
        <strain evidence="2">AVDCRST_MAG78</strain>
    </source>
</reference>
<feature type="region of interest" description="Disordered" evidence="1">
    <location>
        <begin position="1"/>
        <end position="83"/>
    </location>
</feature>
<proteinExistence type="predicted"/>
<evidence type="ECO:0000313" key="2">
    <source>
        <dbReference type="EMBL" id="CAA9423464.1"/>
    </source>
</evidence>
<accession>A0A6J4PRF7</accession>
<sequence length="83" mass="9004">GHHYRSCPPRRDRRLQGTPRRLPASGERGLAPQRADAPERAGGGAGRGQDAPLGAAGAWTNHPQVPLVAGRRRSLQPRLWEDV</sequence>
<organism evidence="2">
    <name type="scientific">uncultured Rubrobacteraceae bacterium</name>
    <dbReference type="NCBI Taxonomy" id="349277"/>
    <lineage>
        <taxon>Bacteria</taxon>
        <taxon>Bacillati</taxon>
        <taxon>Actinomycetota</taxon>
        <taxon>Rubrobacteria</taxon>
        <taxon>Rubrobacterales</taxon>
        <taxon>Rubrobacteraceae</taxon>
        <taxon>environmental samples</taxon>
    </lineage>
</organism>
<dbReference type="EMBL" id="CADCVB010000086">
    <property type="protein sequence ID" value="CAA9423464.1"/>
    <property type="molecule type" value="Genomic_DNA"/>
</dbReference>
<feature type="non-terminal residue" evidence="2">
    <location>
        <position position="83"/>
    </location>
</feature>
<name>A0A6J4PRF7_9ACTN</name>